<dbReference type="InterPro" id="IPR040607">
    <property type="entry name" value="ALP_N"/>
</dbReference>
<dbReference type="EMBL" id="QBMC01000117">
    <property type="protein sequence ID" value="PZO13836.1"/>
    <property type="molecule type" value="Genomic_DNA"/>
</dbReference>
<proteinExistence type="predicted"/>
<name>A0A2W4TXW0_9CYAN</name>
<dbReference type="CDD" id="cd10227">
    <property type="entry name" value="ASKHA_NBD_ParM-like"/>
    <property type="match status" value="1"/>
</dbReference>
<accession>A0A2W4TXW0</accession>
<feature type="domain" description="Actin-like protein N-terminal" evidence="1">
    <location>
        <begin position="33"/>
        <end position="167"/>
    </location>
</feature>
<evidence type="ECO:0000313" key="3">
    <source>
        <dbReference type="Proteomes" id="UP000249354"/>
    </source>
</evidence>
<dbReference type="InterPro" id="IPR043129">
    <property type="entry name" value="ATPase_NBD"/>
</dbReference>
<sequence>MASTSTAHRLSQTTPLATVARRAQTQTNARISLDIGYHTCVAYDGQQVSTLRSVYAKLPIGQKAPTLPNTFTIQFGGDRYLVGAGALTQRNYLPFANEDKLSAHLLKMALYALAGHGKVDLVVSHYSADEAAAQLTAILEGTHTFVLEGDRKDLDVRRVTVLDEGRGSWLIAQQKGLIAPTGYTAIIDLGCDTFITSFYTADSSRVEHQAYPQQGAKSLATAIAADTRLIEAVGQCANRSKPQVARVLDGFSHGHYYAHTGASWAEYFTEYRDSWFKGVFGAVKTDFAHLLPGTKRFIVTGGGAHLVADKLKDAAAFVVLDKPEIANAVGAYYAQ</sequence>
<dbReference type="AlphaFoldDB" id="A0A2W4TXW0"/>
<protein>
    <recommendedName>
        <fullName evidence="1">Actin-like protein N-terminal domain-containing protein</fullName>
    </recommendedName>
</protein>
<gene>
    <name evidence="2" type="ORF">DCF25_15555</name>
</gene>
<dbReference type="Proteomes" id="UP000249354">
    <property type="component" value="Unassembled WGS sequence"/>
</dbReference>
<dbReference type="Gene3D" id="3.30.420.40">
    <property type="match status" value="2"/>
</dbReference>
<comment type="caution">
    <text evidence="2">The sequence shown here is derived from an EMBL/GenBank/DDBJ whole genome shotgun (WGS) entry which is preliminary data.</text>
</comment>
<reference evidence="2 3" key="2">
    <citation type="submission" date="2018-06" db="EMBL/GenBank/DDBJ databases">
        <title>Metagenomic assembly of (sub)arctic Cyanobacteria and their associated microbiome from non-axenic cultures.</title>
        <authorList>
            <person name="Baurain D."/>
        </authorList>
    </citation>
    <scope>NUCLEOTIDE SEQUENCE [LARGE SCALE GENOMIC DNA]</scope>
    <source>
        <strain evidence="2">ULC129bin1</strain>
    </source>
</reference>
<reference evidence="3" key="1">
    <citation type="submission" date="2018-04" db="EMBL/GenBank/DDBJ databases">
        <authorList>
            <person name="Cornet L."/>
        </authorList>
    </citation>
    <scope>NUCLEOTIDE SEQUENCE [LARGE SCALE GENOMIC DNA]</scope>
</reference>
<evidence type="ECO:0000259" key="1">
    <source>
        <dbReference type="Pfam" id="PF17989"/>
    </source>
</evidence>
<dbReference type="SUPFAM" id="SSF53067">
    <property type="entry name" value="Actin-like ATPase domain"/>
    <property type="match status" value="2"/>
</dbReference>
<evidence type="ECO:0000313" key="2">
    <source>
        <dbReference type="EMBL" id="PZO13836.1"/>
    </source>
</evidence>
<dbReference type="Pfam" id="PF17989">
    <property type="entry name" value="ALP_N"/>
    <property type="match status" value="1"/>
</dbReference>
<organism evidence="2 3">
    <name type="scientific">Leptolyngbya foveolarum</name>
    <dbReference type="NCBI Taxonomy" id="47253"/>
    <lineage>
        <taxon>Bacteria</taxon>
        <taxon>Bacillati</taxon>
        <taxon>Cyanobacteriota</taxon>
        <taxon>Cyanophyceae</taxon>
        <taxon>Leptolyngbyales</taxon>
        <taxon>Leptolyngbyaceae</taxon>
        <taxon>Leptolyngbya group</taxon>
        <taxon>Leptolyngbya</taxon>
    </lineage>
</organism>